<feature type="compositionally biased region" description="Acidic residues" evidence="6">
    <location>
        <begin position="62"/>
        <end position="77"/>
    </location>
</feature>
<keyword evidence="3" id="KW-0347">Helicase</keyword>
<keyword evidence="1" id="KW-0547">Nucleotide-binding</keyword>
<dbReference type="GO" id="GO:0006139">
    <property type="term" value="P:nucleobase-containing compound metabolic process"/>
    <property type="evidence" value="ECO:0007669"/>
    <property type="project" value="InterPro"/>
</dbReference>
<dbReference type="InterPro" id="IPR045055">
    <property type="entry name" value="DNA2/NAM7-like"/>
</dbReference>
<keyword evidence="2" id="KW-0378">Hydrolase</keyword>
<evidence type="ECO:0000313" key="9">
    <source>
        <dbReference type="Proteomes" id="UP001178507"/>
    </source>
</evidence>
<feature type="region of interest" description="Disordered" evidence="6">
    <location>
        <begin position="956"/>
        <end position="1013"/>
    </location>
</feature>
<feature type="compositionally biased region" description="Low complexity" evidence="6">
    <location>
        <begin position="33"/>
        <end position="50"/>
    </location>
</feature>
<dbReference type="AlphaFoldDB" id="A0AA36JCL2"/>
<dbReference type="SUPFAM" id="SSF52540">
    <property type="entry name" value="P-loop containing nucleoside triphosphate hydrolases"/>
    <property type="match status" value="1"/>
</dbReference>
<dbReference type="Proteomes" id="UP001178507">
    <property type="component" value="Unassembled WGS sequence"/>
</dbReference>
<dbReference type="EMBL" id="CAUJNA010003484">
    <property type="protein sequence ID" value="CAJ1403196.1"/>
    <property type="molecule type" value="Genomic_DNA"/>
</dbReference>
<organism evidence="8 9">
    <name type="scientific">Effrenium voratum</name>
    <dbReference type="NCBI Taxonomy" id="2562239"/>
    <lineage>
        <taxon>Eukaryota</taxon>
        <taxon>Sar</taxon>
        <taxon>Alveolata</taxon>
        <taxon>Dinophyceae</taxon>
        <taxon>Suessiales</taxon>
        <taxon>Symbiodiniaceae</taxon>
        <taxon>Effrenium</taxon>
    </lineage>
</organism>
<dbReference type="PANTHER" id="PTHR10887:SF495">
    <property type="entry name" value="HELICASE SENATAXIN ISOFORM X1-RELATED"/>
    <property type="match status" value="1"/>
</dbReference>
<dbReference type="InterPro" id="IPR002562">
    <property type="entry name" value="3'-5'_exonuclease_dom"/>
</dbReference>
<dbReference type="InterPro" id="IPR041677">
    <property type="entry name" value="DNA2/NAM7_AAA_11"/>
</dbReference>
<dbReference type="GO" id="GO:0004386">
    <property type="term" value="F:helicase activity"/>
    <property type="evidence" value="ECO:0007669"/>
    <property type="project" value="UniProtKB-KW"/>
</dbReference>
<evidence type="ECO:0000256" key="6">
    <source>
        <dbReference type="SAM" id="MobiDB-lite"/>
    </source>
</evidence>
<evidence type="ECO:0000256" key="3">
    <source>
        <dbReference type="ARBA" id="ARBA00022806"/>
    </source>
</evidence>
<evidence type="ECO:0000313" key="8">
    <source>
        <dbReference type="EMBL" id="CAJ1403196.1"/>
    </source>
</evidence>
<dbReference type="GO" id="GO:0003676">
    <property type="term" value="F:nucleic acid binding"/>
    <property type="evidence" value="ECO:0007669"/>
    <property type="project" value="InterPro"/>
</dbReference>
<gene>
    <name evidence="8" type="ORF">EVOR1521_LOCUS25926</name>
</gene>
<dbReference type="InterPro" id="IPR047187">
    <property type="entry name" value="SF1_C_Upf1"/>
</dbReference>
<comment type="caution">
    <text evidence="8">The sequence shown here is derived from an EMBL/GenBank/DDBJ whole genome shotgun (WGS) entry which is preliminary data.</text>
</comment>
<dbReference type="InterPro" id="IPR036397">
    <property type="entry name" value="RNaseH_sf"/>
</dbReference>
<dbReference type="CDD" id="cd06141">
    <property type="entry name" value="WRN_exo"/>
    <property type="match status" value="1"/>
</dbReference>
<dbReference type="InterPro" id="IPR027417">
    <property type="entry name" value="P-loop_NTPase"/>
</dbReference>
<evidence type="ECO:0000256" key="5">
    <source>
        <dbReference type="SAM" id="Coils"/>
    </source>
</evidence>
<dbReference type="SMART" id="SM00474">
    <property type="entry name" value="35EXOc"/>
    <property type="match status" value="1"/>
</dbReference>
<keyword evidence="4" id="KW-0067">ATP-binding</keyword>
<dbReference type="InterPro" id="IPR012337">
    <property type="entry name" value="RNaseH-like_sf"/>
</dbReference>
<dbReference type="FunFam" id="3.40.50.300:FF:000326">
    <property type="entry name" value="P-loop containing nucleoside triphosphate hydrolase"/>
    <property type="match status" value="1"/>
</dbReference>
<dbReference type="Gene3D" id="3.30.420.10">
    <property type="entry name" value="Ribonuclease H-like superfamily/Ribonuclease H"/>
    <property type="match status" value="1"/>
</dbReference>
<dbReference type="SUPFAM" id="SSF53098">
    <property type="entry name" value="Ribonuclease H-like"/>
    <property type="match status" value="1"/>
</dbReference>
<feature type="coiled-coil region" evidence="5">
    <location>
        <begin position="396"/>
        <end position="423"/>
    </location>
</feature>
<proteinExistence type="predicted"/>
<reference evidence="8" key="1">
    <citation type="submission" date="2023-08" db="EMBL/GenBank/DDBJ databases">
        <authorList>
            <person name="Chen Y."/>
            <person name="Shah S."/>
            <person name="Dougan E. K."/>
            <person name="Thang M."/>
            <person name="Chan C."/>
        </authorList>
    </citation>
    <scope>NUCLEOTIDE SEQUENCE</scope>
</reference>
<dbReference type="GO" id="GO:0008408">
    <property type="term" value="F:3'-5' exonuclease activity"/>
    <property type="evidence" value="ECO:0007669"/>
    <property type="project" value="InterPro"/>
</dbReference>
<protein>
    <recommendedName>
        <fullName evidence="7">3'-5' exonuclease domain-containing protein</fullName>
    </recommendedName>
</protein>
<dbReference type="Pfam" id="PF13086">
    <property type="entry name" value="AAA_11"/>
    <property type="match status" value="1"/>
</dbReference>
<sequence>MQLASWPQGLAHQTRAPAQPWRPRRHLPRQPPASASAASAASAAVSARVALRGQRRSRETERDEADDAEDTEAEDAWEGFGTPRALDKEALLQEFVSHQRVLVDTEFEEQKRIIETRLKEWPLERLVEEGLSLGPARAEKVGSFFGDALVRFKAEREQLQEASPGDILLVSKVTSNPLLPDALKAQVVNVTGEHMDCVMEYAPANMELRLDKGINKLDHERAQSVLKDLGAGDLATPICELWKVFLSAKASHALPHAGSGEVGKASSGSPASPKDELEKLNQLEEWNLRLPEDLPLDASQTEAVQFLEDQRVAMVQGPPGCGKTRTACALLKAASQQGKRCLAVADSNTAADQLLRGLLGCGVEALRLGSPAAVSAELRGATLRAQPGSKRDEKLKSKLVKKISAIEERMGQLEETVNQDRQRLRQGCETFDGRIFQVPSEAEHAEGLAWLAGKLRRGEAVAWDMEWIPDSRRSQNPVELLQFADDDTALLVKMGGKRQLPKVVRELLTSSDCIKVTVGQDDRDKVEQSFELTAANVVDLQSLAQEKGLGSSLGLQKMAQLFGMKMFKDHTITMSNWAGQLSKEQVQYAAEDAYFTYQIYDQLSLFDVHGSDEIETDEAQDIFRQMKRLRNQRLQLKRQLNKVNQHICREIVKKAEVVVSTLCTANSWMWRQELFDVVLLDEAGQATVPHGLMGFRKLQEGGRLVLIGDPMQLPPVCVSQMAAHRGLSTSIFDFLLDCGLKPKMLSIQYRMQPLISLWPSETFYKGRLRDGIMADTARFRSLPWLRQPIAFVDVAGQEELGGTSYFNLRECNAVRETVARLLEELDPEDIGVICPYRSQVLRLKRDLCVEVQSVDGFQGREKKVIIFSCVRAHNEPRGGIGFLSDFRRLNVAITRAQRALIVFGNRKTLQRHFMWANWLHFVGHHDSRFTWPHLLPQANLSAYTFKFLQRSWERRSPSPIEQRRESRNKANAAQKLRRARMNRRWKCRKNDDRTSRKAQRRMNFAKLAKRHGR</sequence>
<feature type="region of interest" description="Disordered" evidence="6">
    <location>
        <begin position="1"/>
        <end position="80"/>
    </location>
</feature>
<evidence type="ECO:0000256" key="2">
    <source>
        <dbReference type="ARBA" id="ARBA00022801"/>
    </source>
</evidence>
<feature type="compositionally biased region" description="Basic and acidic residues" evidence="6">
    <location>
        <begin position="956"/>
        <end position="968"/>
    </location>
</feature>
<dbReference type="CDD" id="cd18808">
    <property type="entry name" value="SF1_C_Upf1"/>
    <property type="match status" value="1"/>
</dbReference>
<dbReference type="Gene3D" id="3.40.50.300">
    <property type="entry name" value="P-loop containing nucleotide triphosphate hydrolases"/>
    <property type="match status" value="3"/>
</dbReference>
<dbReference type="GO" id="GO:0005694">
    <property type="term" value="C:chromosome"/>
    <property type="evidence" value="ECO:0007669"/>
    <property type="project" value="UniProtKB-ARBA"/>
</dbReference>
<feature type="compositionally biased region" description="Basic residues" evidence="6">
    <location>
        <begin position="975"/>
        <end position="987"/>
    </location>
</feature>
<dbReference type="PANTHER" id="PTHR10887">
    <property type="entry name" value="DNA2/NAM7 HELICASE FAMILY"/>
    <property type="match status" value="1"/>
</dbReference>
<dbReference type="InterPro" id="IPR041679">
    <property type="entry name" value="DNA2/NAM7-like_C"/>
</dbReference>
<keyword evidence="5" id="KW-0175">Coiled coil</keyword>
<dbReference type="GO" id="GO:0005524">
    <property type="term" value="F:ATP binding"/>
    <property type="evidence" value="ECO:0007669"/>
    <property type="project" value="UniProtKB-KW"/>
</dbReference>
<accession>A0AA36JCL2</accession>
<name>A0AA36JCL2_9DINO</name>
<feature type="coiled-coil region" evidence="5">
    <location>
        <begin position="619"/>
        <end position="646"/>
    </location>
</feature>
<evidence type="ECO:0000259" key="7">
    <source>
        <dbReference type="SMART" id="SM00474"/>
    </source>
</evidence>
<evidence type="ECO:0000256" key="4">
    <source>
        <dbReference type="ARBA" id="ARBA00022840"/>
    </source>
</evidence>
<feature type="domain" description="3'-5' exonuclease" evidence="7">
    <location>
        <begin position="439"/>
        <end position="608"/>
    </location>
</feature>
<evidence type="ECO:0000256" key="1">
    <source>
        <dbReference type="ARBA" id="ARBA00022741"/>
    </source>
</evidence>
<dbReference type="Pfam" id="PF13087">
    <property type="entry name" value="AAA_12"/>
    <property type="match status" value="1"/>
</dbReference>
<keyword evidence="9" id="KW-1185">Reference proteome</keyword>